<dbReference type="OrthoDB" id="6418345at2759"/>
<evidence type="ECO:0000256" key="6">
    <source>
        <dbReference type="SAM" id="MobiDB-lite"/>
    </source>
</evidence>
<accession>A0A1V9XJJ7</accession>
<keyword evidence="2" id="KW-0677">Repeat</keyword>
<keyword evidence="1" id="KW-0479">Metal-binding</keyword>
<dbReference type="PROSITE" id="PS50157">
    <property type="entry name" value="ZINC_FINGER_C2H2_2"/>
    <property type="match status" value="1"/>
</dbReference>
<feature type="domain" description="C2H2-type" evidence="7">
    <location>
        <begin position="57"/>
        <end position="84"/>
    </location>
</feature>
<reference evidence="8 9" key="1">
    <citation type="journal article" date="2017" name="Gigascience">
        <title>Draft genome of the honey bee ectoparasitic mite, Tropilaelaps mercedesae, is shaped by the parasitic life history.</title>
        <authorList>
            <person name="Dong X."/>
            <person name="Armstrong S.D."/>
            <person name="Xia D."/>
            <person name="Makepeace B.L."/>
            <person name="Darby A.C."/>
            <person name="Kadowaki T."/>
        </authorList>
    </citation>
    <scope>NUCLEOTIDE SEQUENCE [LARGE SCALE GENOMIC DNA]</scope>
    <source>
        <strain evidence="8">Wuxi-XJTLU</strain>
    </source>
</reference>
<feature type="non-terminal residue" evidence="8">
    <location>
        <position position="138"/>
    </location>
</feature>
<dbReference type="GO" id="GO:0005634">
    <property type="term" value="C:nucleus"/>
    <property type="evidence" value="ECO:0007669"/>
    <property type="project" value="TreeGrafter"/>
</dbReference>
<evidence type="ECO:0000256" key="5">
    <source>
        <dbReference type="PROSITE-ProRule" id="PRU00042"/>
    </source>
</evidence>
<dbReference type="PANTHER" id="PTHR24403">
    <property type="entry name" value="ZINC FINGER PROTEIN"/>
    <property type="match status" value="1"/>
</dbReference>
<proteinExistence type="predicted"/>
<evidence type="ECO:0000259" key="7">
    <source>
        <dbReference type="PROSITE" id="PS50157"/>
    </source>
</evidence>
<dbReference type="InParanoid" id="A0A1V9XJJ7"/>
<feature type="region of interest" description="Disordered" evidence="6">
    <location>
        <begin position="29"/>
        <end position="56"/>
    </location>
</feature>
<comment type="caution">
    <text evidence="8">The sequence shown here is derived from an EMBL/GenBank/DDBJ whole genome shotgun (WGS) entry which is preliminary data.</text>
</comment>
<sequence length="138" mass="15611">MSLAVTPECLLFDLDSSGSPSPASALTFERALSRPGRPRGLSPSSSAGVPGRHPSNRRCLLCDKVFPLKRDLERHMVKHTGLKPYPCPYCPFRTTRREHVSNHVKNKHLDLYIEYIEFARLRKQRYLSLAALRAPAID</sequence>
<evidence type="ECO:0000256" key="3">
    <source>
        <dbReference type="ARBA" id="ARBA00022771"/>
    </source>
</evidence>
<protein>
    <submittedName>
        <fullName evidence="8">Zinc finger Y-chromosomal protein 1-like</fullName>
    </submittedName>
</protein>
<dbReference type="Pfam" id="PF00096">
    <property type="entry name" value="zf-C2H2"/>
    <property type="match status" value="1"/>
</dbReference>
<dbReference type="GO" id="GO:0045944">
    <property type="term" value="P:positive regulation of transcription by RNA polymerase II"/>
    <property type="evidence" value="ECO:0007669"/>
    <property type="project" value="TreeGrafter"/>
</dbReference>
<dbReference type="InterPro" id="IPR036236">
    <property type="entry name" value="Znf_C2H2_sf"/>
</dbReference>
<keyword evidence="3 5" id="KW-0863">Zinc-finger</keyword>
<name>A0A1V9XJJ7_9ACAR</name>
<dbReference type="AlphaFoldDB" id="A0A1V9XJJ7"/>
<dbReference type="Gene3D" id="3.30.160.60">
    <property type="entry name" value="Classic Zinc Finger"/>
    <property type="match status" value="2"/>
</dbReference>
<dbReference type="PANTHER" id="PTHR24403:SF105">
    <property type="entry name" value="ZINC FINGER PROTEIN 2-LIKE ISOFORM X1"/>
    <property type="match status" value="1"/>
</dbReference>
<evidence type="ECO:0000313" key="9">
    <source>
        <dbReference type="Proteomes" id="UP000192247"/>
    </source>
</evidence>
<dbReference type="GO" id="GO:0008270">
    <property type="term" value="F:zinc ion binding"/>
    <property type="evidence" value="ECO:0007669"/>
    <property type="project" value="UniProtKB-KW"/>
</dbReference>
<evidence type="ECO:0000256" key="1">
    <source>
        <dbReference type="ARBA" id="ARBA00022723"/>
    </source>
</evidence>
<organism evidence="8 9">
    <name type="scientific">Tropilaelaps mercedesae</name>
    <dbReference type="NCBI Taxonomy" id="418985"/>
    <lineage>
        <taxon>Eukaryota</taxon>
        <taxon>Metazoa</taxon>
        <taxon>Ecdysozoa</taxon>
        <taxon>Arthropoda</taxon>
        <taxon>Chelicerata</taxon>
        <taxon>Arachnida</taxon>
        <taxon>Acari</taxon>
        <taxon>Parasitiformes</taxon>
        <taxon>Mesostigmata</taxon>
        <taxon>Gamasina</taxon>
        <taxon>Dermanyssoidea</taxon>
        <taxon>Laelapidae</taxon>
        <taxon>Tropilaelaps</taxon>
    </lineage>
</organism>
<gene>
    <name evidence="8" type="ORF">BIW11_03530</name>
</gene>
<dbReference type="InterPro" id="IPR050688">
    <property type="entry name" value="Zinc_finger/UBP_domain"/>
</dbReference>
<dbReference type="PROSITE" id="PS00028">
    <property type="entry name" value="ZINC_FINGER_C2H2_1"/>
    <property type="match status" value="1"/>
</dbReference>
<feature type="compositionally biased region" description="Low complexity" evidence="6">
    <location>
        <begin position="33"/>
        <end position="46"/>
    </location>
</feature>
<dbReference type="InterPro" id="IPR013087">
    <property type="entry name" value="Znf_C2H2_type"/>
</dbReference>
<dbReference type="SUPFAM" id="SSF57667">
    <property type="entry name" value="beta-beta-alpha zinc fingers"/>
    <property type="match status" value="1"/>
</dbReference>
<evidence type="ECO:0000256" key="2">
    <source>
        <dbReference type="ARBA" id="ARBA00022737"/>
    </source>
</evidence>
<dbReference type="SMART" id="SM00355">
    <property type="entry name" value="ZnF_C2H2"/>
    <property type="match status" value="2"/>
</dbReference>
<dbReference type="Proteomes" id="UP000192247">
    <property type="component" value="Unassembled WGS sequence"/>
</dbReference>
<keyword evidence="4" id="KW-0862">Zinc</keyword>
<dbReference type="STRING" id="418985.A0A1V9XJJ7"/>
<keyword evidence="9" id="KW-1185">Reference proteome</keyword>
<dbReference type="EMBL" id="MNPL01009510">
    <property type="protein sequence ID" value="OQR73687.1"/>
    <property type="molecule type" value="Genomic_DNA"/>
</dbReference>
<evidence type="ECO:0000313" key="8">
    <source>
        <dbReference type="EMBL" id="OQR73687.1"/>
    </source>
</evidence>
<evidence type="ECO:0000256" key="4">
    <source>
        <dbReference type="ARBA" id="ARBA00022833"/>
    </source>
</evidence>